<name>A0A382NLU5_9ZZZZ</name>
<accession>A0A382NLU5</accession>
<sequence>MKKLKLREINKPKQYTDKQLEHFFQKWLYTYGGASDVVSLDDYIDTYDDWYGPIDEYSDKVCPCILCMDPDDQSDEPNPDADYIFVFEDDDDE</sequence>
<gene>
    <name evidence="1" type="ORF">METZ01_LOCUS314131</name>
</gene>
<organism evidence="1">
    <name type="scientific">marine metagenome</name>
    <dbReference type="NCBI Taxonomy" id="408172"/>
    <lineage>
        <taxon>unclassified sequences</taxon>
        <taxon>metagenomes</taxon>
        <taxon>ecological metagenomes</taxon>
    </lineage>
</organism>
<evidence type="ECO:0000313" key="1">
    <source>
        <dbReference type="EMBL" id="SVC61277.1"/>
    </source>
</evidence>
<protein>
    <submittedName>
        <fullName evidence="1">Uncharacterized protein</fullName>
    </submittedName>
</protein>
<proteinExistence type="predicted"/>
<dbReference type="AlphaFoldDB" id="A0A382NLU5"/>
<dbReference type="EMBL" id="UINC01100881">
    <property type="protein sequence ID" value="SVC61277.1"/>
    <property type="molecule type" value="Genomic_DNA"/>
</dbReference>
<reference evidence="1" key="1">
    <citation type="submission" date="2018-05" db="EMBL/GenBank/DDBJ databases">
        <authorList>
            <person name="Lanie J.A."/>
            <person name="Ng W.-L."/>
            <person name="Kazmierczak K.M."/>
            <person name="Andrzejewski T.M."/>
            <person name="Davidsen T.M."/>
            <person name="Wayne K.J."/>
            <person name="Tettelin H."/>
            <person name="Glass J.I."/>
            <person name="Rusch D."/>
            <person name="Podicherti R."/>
            <person name="Tsui H.-C.T."/>
            <person name="Winkler M.E."/>
        </authorList>
    </citation>
    <scope>NUCLEOTIDE SEQUENCE</scope>
</reference>